<dbReference type="EMBL" id="CABFNO020001244">
    <property type="protein sequence ID" value="CAG9973381.1"/>
    <property type="molecule type" value="Genomic_DNA"/>
</dbReference>
<dbReference type="AlphaFoldDB" id="A0A9N9TYF2"/>
<accession>A0A9N9TYF2</accession>
<keyword evidence="2" id="KW-1185">Reference proteome</keyword>
<gene>
    <name evidence="1" type="ORF">CBYS24578_00016418</name>
</gene>
<organism evidence="1 2">
    <name type="scientific">Clonostachys byssicola</name>
    <dbReference type="NCBI Taxonomy" id="160290"/>
    <lineage>
        <taxon>Eukaryota</taxon>
        <taxon>Fungi</taxon>
        <taxon>Dikarya</taxon>
        <taxon>Ascomycota</taxon>
        <taxon>Pezizomycotina</taxon>
        <taxon>Sordariomycetes</taxon>
        <taxon>Hypocreomycetidae</taxon>
        <taxon>Hypocreales</taxon>
        <taxon>Bionectriaceae</taxon>
        <taxon>Clonostachys</taxon>
    </lineage>
</organism>
<reference evidence="1 2" key="2">
    <citation type="submission" date="2021-10" db="EMBL/GenBank/DDBJ databases">
        <authorList>
            <person name="Piombo E."/>
        </authorList>
    </citation>
    <scope>NUCLEOTIDE SEQUENCE [LARGE SCALE GENOMIC DNA]</scope>
</reference>
<name>A0A9N9TYF2_9HYPO</name>
<protein>
    <submittedName>
        <fullName evidence="1">Uncharacterized protein</fullName>
    </submittedName>
</protein>
<dbReference type="Proteomes" id="UP000754883">
    <property type="component" value="Unassembled WGS sequence"/>
</dbReference>
<sequence length="173" mass="17979">MVLASLGGPRLEGQLGIDLLLDVPEARPGRETACDLEVHAHEVQSYREIAKVLVDANEPGPPSDALHPGAACLEGVLREEYHQSDQIDLNGRDLPLGASGSAIATVICALESASQNDLETGIGSAIVHMIGAEISTAVAIDSMKGGGRAPRTFEIAVGLVRQAEAHHLLAIGP</sequence>
<reference evidence="2" key="1">
    <citation type="submission" date="2019-06" db="EMBL/GenBank/DDBJ databases">
        <authorList>
            <person name="Broberg M."/>
        </authorList>
    </citation>
    <scope>NUCLEOTIDE SEQUENCE [LARGE SCALE GENOMIC DNA]</scope>
</reference>
<comment type="caution">
    <text evidence="1">The sequence shown here is derived from an EMBL/GenBank/DDBJ whole genome shotgun (WGS) entry which is preliminary data.</text>
</comment>
<evidence type="ECO:0000313" key="1">
    <source>
        <dbReference type="EMBL" id="CAG9973381.1"/>
    </source>
</evidence>
<evidence type="ECO:0000313" key="2">
    <source>
        <dbReference type="Proteomes" id="UP000754883"/>
    </source>
</evidence>
<proteinExistence type="predicted"/>